<dbReference type="InterPro" id="IPR016185">
    <property type="entry name" value="PreATP-grasp_dom_sf"/>
</dbReference>
<dbReference type="InterPro" id="IPR003135">
    <property type="entry name" value="ATP-grasp_carboxylate-amine"/>
</dbReference>
<comment type="function">
    <text evidence="6">Catalyzes the ATP-dependent conversion of 5-aminoimidazole ribonucleotide (AIR) and HCO(3)- to N5-carboxyaminoimidazole ribonucleotide (N5-CAIR).</text>
</comment>
<dbReference type="Pfam" id="PF17769">
    <property type="entry name" value="PurK_C"/>
    <property type="match status" value="1"/>
</dbReference>
<dbReference type="InterPro" id="IPR054350">
    <property type="entry name" value="PurT/PurK_preATP-grasp"/>
</dbReference>
<dbReference type="InterPro" id="IPR005875">
    <property type="entry name" value="PurK"/>
</dbReference>
<dbReference type="SUPFAM" id="SSF51246">
    <property type="entry name" value="Rudiment single hybrid motif"/>
    <property type="match status" value="1"/>
</dbReference>
<dbReference type="SUPFAM" id="SSF52440">
    <property type="entry name" value="PreATP-grasp domain"/>
    <property type="match status" value="1"/>
</dbReference>
<dbReference type="STRING" id="637679.GCA_001550055_01817"/>
<dbReference type="HAMAP" id="MF_01928">
    <property type="entry name" value="PurK"/>
    <property type="match status" value="1"/>
</dbReference>
<dbReference type="GO" id="GO:0006189">
    <property type="term" value="P:'de novo' IMP biosynthetic process"/>
    <property type="evidence" value="ECO:0007669"/>
    <property type="project" value="UniProtKB-UniRule"/>
</dbReference>
<feature type="domain" description="ATP-grasp" evidence="7">
    <location>
        <begin position="110"/>
        <end position="297"/>
    </location>
</feature>
<dbReference type="OrthoDB" id="9804625at2"/>
<dbReference type="GO" id="GO:0034028">
    <property type="term" value="F:5-(carboxyamino)imidazole ribonucleotide synthase activity"/>
    <property type="evidence" value="ECO:0007669"/>
    <property type="project" value="UniProtKB-UniRule"/>
</dbReference>
<evidence type="ECO:0000313" key="8">
    <source>
        <dbReference type="EMBL" id="SDE08433.1"/>
    </source>
</evidence>
<keyword evidence="4 5" id="KW-0067">ATP-binding</keyword>
<dbReference type="EC" id="6.3.4.18" evidence="5 6"/>
<keyword evidence="9" id="KW-1185">Reference proteome</keyword>
<dbReference type="EMBL" id="FNAK01000004">
    <property type="protein sequence ID" value="SDE08433.1"/>
    <property type="molecule type" value="Genomic_DNA"/>
</dbReference>
<evidence type="ECO:0000259" key="7">
    <source>
        <dbReference type="PROSITE" id="PS50975"/>
    </source>
</evidence>
<dbReference type="Gene3D" id="3.40.50.20">
    <property type="match status" value="1"/>
</dbReference>
<evidence type="ECO:0000256" key="6">
    <source>
        <dbReference type="RuleBase" id="RU361200"/>
    </source>
</evidence>
<keyword evidence="1 5" id="KW-0436">Ligase</keyword>
<evidence type="ECO:0000256" key="5">
    <source>
        <dbReference type="HAMAP-Rule" id="MF_01928"/>
    </source>
</evidence>
<evidence type="ECO:0000313" key="9">
    <source>
        <dbReference type="Proteomes" id="UP000183685"/>
    </source>
</evidence>
<comment type="pathway">
    <text evidence="5 6">Purine metabolism; IMP biosynthesis via de novo pathway; 5-amino-1-(5-phospho-D-ribosyl)imidazole-4-carboxylate from 5-amino-1-(5-phospho-D-ribosyl)imidazole (N5-CAIR route): step 1/2.</text>
</comment>
<dbReference type="NCBIfam" id="NF004676">
    <property type="entry name" value="PRK06019.1-2"/>
    <property type="match status" value="1"/>
</dbReference>
<dbReference type="InterPro" id="IPR040686">
    <property type="entry name" value="PurK_C"/>
</dbReference>
<keyword evidence="2 5" id="KW-0547">Nucleotide-binding</keyword>
<dbReference type="PANTHER" id="PTHR11609:SF5">
    <property type="entry name" value="PHOSPHORIBOSYLAMINOIMIDAZOLE CARBOXYLASE"/>
    <property type="match status" value="1"/>
</dbReference>
<gene>
    <name evidence="5 6" type="primary">purK</name>
    <name evidence="8" type="ORF">SAMN04488071_2040</name>
</gene>
<sequence>MTQIKPGGKIGILGGGQLGRMLAMAAARLGYRCHIFCPDVRSPAFHVACDFTIAEYENEDALKEFASSVDVATYEFENVPARTAEIVSKETLLRPGARALEVSQDRLTEKKFLNECGVKTAPFKAFQTQEELDEAYKEIGRPSVAKTRRFGYDGKGQLMIKARKDVDDVMGVTKGTAAILEGFVTFDREISVVVARSASGDVAAFPVAENVHTNHILDTSTVPAQISEVVEAKAKVMATRIANALEYIGVMTVEMFVNDGTGEIVVNEIAPRVHNSGHWTIEGAATSQFEQHIRAICDLPLGGTDARGKVRMKNLLGKDILDFEQYLTDPKAHFHHYGKLEPREGRKMGHVTWVEDAD</sequence>
<dbReference type="GO" id="GO:0005829">
    <property type="term" value="C:cytosol"/>
    <property type="evidence" value="ECO:0007669"/>
    <property type="project" value="TreeGrafter"/>
</dbReference>
<evidence type="ECO:0000256" key="1">
    <source>
        <dbReference type="ARBA" id="ARBA00022598"/>
    </source>
</evidence>
<feature type="binding site" evidence="5">
    <location>
        <begin position="267"/>
        <end position="268"/>
    </location>
    <ligand>
        <name>ATP</name>
        <dbReference type="ChEBI" id="CHEBI:30616"/>
    </ligand>
</feature>
<comment type="subunit">
    <text evidence="5 6">Homodimer.</text>
</comment>
<dbReference type="SUPFAM" id="SSF56059">
    <property type="entry name" value="Glutathione synthetase ATP-binding domain-like"/>
    <property type="match status" value="1"/>
</dbReference>
<comment type="catalytic activity">
    <reaction evidence="5 6">
        <text>5-amino-1-(5-phospho-beta-D-ribosyl)imidazole + hydrogencarbonate + ATP = 5-carboxyamino-1-(5-phospho-D-ribosyl)imidazole + ADP + phosphate + 2 H(+)</text>
        <dbReference type="Rhea" id="RHEA:19317"/>
        <dbReference type="ChEBI" id="CHEBI:15378"/>
        <dbReference type="ChEBI" id="CHEBI:17544"/>
        <dbReference type="ChEBI" id="CHEBI:30616"/>
        <dbReference type="ChEBI" id="CHEBI:43474"/>
        <dbReference type="ChEBI" id="CHEBI:58730"/>
        <dbReference type="ChEBI" id="CHEBI:137981"/>
        <dbReference type="ChEBI" id="CHEBI:456216"/>
        <dbReference type="EC" id="6.3.4.18"/>
    </reaction>
</comment>
<dbReference type="NCBIfam" id="NF004679">
    <property type="entry name" value="PRK06019.1-5"/>
    <property type="match status" value="1"/>
</dbReference>
<feature type="binding site" evidence="5">
    <location>
        <begin position="151"/>
        <end position="157"/>
    </location>
    <ligand>
        <name>ATP</name>
        <dbReference type="ChEBI" id="CHEBI:30616"/>
    </ligand>
</feature>
<protein>
    <recommendedName>
        <fullName evidence="5 6">N5-carboxyaminoimidazole ribonucleotide synthase</fullName>
        <shortName evidence="5 6">N5-CAIR synthase</shortName>
        <ecNumber evidence="5 6">6.3.4.18</ecNumber>
    </recommendedName>
    <alternativeName>
        <fullName evidence="5 6">5-(carboxyamino)imidazole ribonucleotide synthetase</fullName>
    </alternativeName>
</protein>
<dbReference type="Proteomes" id="UP000183685">
    <property type="component" value="Unassembled WGS sequence"/>
</dbReference>
<evidence type="ECO:0000256" key="2">
    <source>
        <dbReference type="ARBA" id="ARBA00022741"/>
    </source>
</evidence>
<dbReference type="InterPro" id="IPR011761">
    <property type="entry name" value="ATP-grasp"/>
</dbReference>
<dbReference type="FunFam" id="3.30.1490.20:FF:000015">
    <property type="entry name" value="N5-carboxyaminoimidazole ribonucleotide synthase"/>
    <property type="match status" value="1"/>
</dbReference>
<reference evidence="8 9" key="1">
    <citation type="submission" date="2016-10" db="EMBL/GenBank/DDBJ databases">
        <authorList>
            <person name="de Groot N.N."/>
        </authorList>
    </citation>
    <scope>NUCLEOTIDE SEQUENCE [LARGE SCALE GENOMIC DNA]</scope>
    <source>
        <strain evidence="8 9">CGMCC 1.9109</strain>
    </source>
</reference>
<dbReference type="Gene3D" id="3.30.470.20">
    <property type="entry name" value="ATP-grasp fold, B domain"/>
    <property type="match status" value="1"/>
</dbReference>
<dbReference type="GO" id="GO:0046872">
    <property type="term" value="F:metal ion binding"/>
    <property type="evidence" value="ECO:0007669"/>
    <property type="project" value="InterPro"/>
</dbReference>
<feature type="binding site" evidence="5">
    <location>
        <position position="146"/>
    </location>
    <ligand>
        <name>ATP</name>
        <dbReference type="ChEBI" id="CHEBI:30616"/>
    </ligand>
</feature>
<dbReference type="FunFam" id="3.40.50.20:FF:000016">
    <property type="entry name" value="N5-carboxyaminoimidazole ribonucleotide synthase"/>
    <property type="match status" value="1"/>
</dbReference>
<evidence type="ECO:0000256" key="4">
    <source>
        <dbReference type="ARBA" id="ARBA00022840"/>
    </source>
</evidence>
<dbReference type="PANTHER" id="PTHR11609">
    <property type="entry name" value="PURINE BIOSYNTHESIS PROTEIN 6/7, PUR6/7"/>
    <property type="match status" value="1"/>
</dbReference>
<dbReference type="Pfam" id="PF22660">
    <property type="entry name" value="RS_preATP-grasp-like"/>
    <property type="match status" value="1"/>
</dbReference>
<dbReference type="NCBIfam" id="NF004675">
    <property type="entry name" value="PRK06019.1-1"/>
    <property type="match status" value="1"/>
</dbReference>
<dbReference type="GO" id="GO:0004638">
    <property type="term" value="F:phosphoribosylaminoimidazole carboxylase activity"/>
    <property type="evidence" value="ECO:0007669"/>
    <property type="project" value="InterPro"/>
</dbReference>
<comment type="similarity">
    <text evidence="5 6">Belongs to the PurK/PurT family.</text>
</comment>
<dbReference type="AlphaFoldDB" id="A0A1G7A1C9"/>
<feature type="binding site" evidence="5">
    <location>
        <position position="212"/>
    </location>
    <ligand>
        <name>ATP</name>
        <dbReference type="ChEBI" id="CHEBI:30616"/>
    </ligand>
</feature>
<feature type="binding site" evidence="5">
    <location>
        <position position="189"/>
    </location>
    <ligand>
        <name>ATP</name>
        <dbReference type="ChEBI" id="CHEBI:30616"/>
    </ligand>
</feature>
<dbReference type="RefSeq" id="WP_068304087.1">
    <property type="nucleotide sequence ID" value="NZ_FNAK01000004.1"/>
</dbReference>
<dbReference type="InterPro" id="IPR011054">
    <property type="entry name" value="Rudment_hybrid_motif"/>
</dbReference>
<dbReference type="GO" id="GO:0005524">
    <property type="term" value="F:ATP binding"/>
    <property type="evidence" value="ECO:0007669"/>
    <property type="project" value="UniProtKB-UniRule"/>
</dbReference>
<evidence type="ECO:0000256" key="3">
    <source>
        <dbReference type="ARBA" id="ARBA00022755"/>
    </source>
</evidence>
<dbReference type="Gene3D" id="3.30.1490.20">
    <property type="entry name" value="ATP-grasp fold, A domain"/>
    <property type="match status" value="1"/>
</dbReference>
<dbReference type="InterPro" id="IPR013815">
    <property type="entry name" value="ATP_grasp_subdomain_1"/>
</dbReference>
<comment type="function">
    <text evidence="5">Catalyzes the ATP-dependent conversion of 5-aminoimidazole ribonucleotide (AIR) and HCO(3)(-) to N5-carboxyaminoimidazole ribonucleotide (N5-CAIR).</text>
</comment>
<keyword evidence="3 5" id="KW-0658">Purine biosynthesis</keyword>
<dbReference type="NCBIfam" id="TIGR01161">
    <property type="entry name" value="purK"/>
    <property type="match status" value="1"/>
</dbReference>
<name>A0A1G7A1C9_9PROT</name>
<dbReference type="UniPathway" id="UPA00074">
    <property type="reaction ID" value="UER00942"/>
</dbReference>
<feature type="binding site" evidence="5">
    <location>
        <begin position="181"/>
        <end position="184"/>
    </location>
    <ligand>
        <name>ATP</name>
        <dbReference type="ChEBI" id="CHEBI:30616"/>
    </ligand>
</feature>
<proteinExistence type="inferred from homology"/>
<dbReference type="Pfam" id="PF02222">
    <property type="entry name" value="ATP-grasp"/>
    <property type="match status" value="1"/>
</dbReference>
<accession>A0A1G7A1C9</accession>
<dbReference type="FunFam" id="3.30.470.20:FF:000029">
    <property type="entry name" value="N5-carboxyaminoimidazole ribonucleotide synthase"/>
    <property type="match status" value="1"/>
</dbReference>
<organism evidence="8 9">
    <name type="scientific">Kordiimonas lacus</name>
    <dbReference type="NCBI Taxonomy" id="637679"/>
    <lineage>
        <taxon>Bacteria</taxon>
        <taxon>Pseudomonadati</taxon>
        <taxon>Pseudomonadota</taxon>
        <taxon>Alphaproteobacteria</taxon>
        <taxon>Kordiimonadales</taxon>
        <taxon>Kordiimonadaceae</taxon>
        <taxon>Kordiimonas</taxon>
    </lineage>
</organism>
<feature type="binding site" evidence="5">
    <location>
        <position position="106"/>
    </location>
    <ligand>
        <name>ATP</name>
        <dbReference type="ChEBI" id="CHEBI:30616"/>
    </ligand>
</feature>
<dbReference type="PROSITE" id="PS50975">
    <property type="entry name" value="ATP_GRASP"/>
    <property type="match status" value="1"/>
</dbReference>